<sequence>MNGVGGAVRNWPCVALPRSLLLGSMKRVLITMSDATKEGGSPADKGGERLV</sequence>
<dbReference type="AlphaFoldDB" id="A0AA86RKZ6"/>
<dbReference type="Gramene" id="rna-AYBTSS11_LOCUS368">
    <property type="protein sequence ID" value="CAJ1790894.1"/>
    <property type="gene ID" value="gene-AYBTSS11_LOCUS368"/>
</dbReference>
<accession>A0AA86RKZ6</accession>
<evidence type="ECO:0000313" key="2">
    <source>
        <dbReference type="Proteomes" id="UP001189624"/>
    </source>
</evidence>
<reference evidence="1" key="1">
    <citation type="submission" date="2023-10" db="EMBL/GenBank/DDBJ databases">
        <authorList>
            <person name="Domelevo Entfellner J.-B."/>
        </authorList>
    </citation>
    <scope>NUCLEOTIDE SEQUENCE</scope>
</reference>
<organism evidence="1 2">
    <name type="scientific">Sphenostylis stenocarpa</name>
    <dbReference type="NCBI Taxonomy" id="92480"/>
    <lineage>
        <taxon>Eukaryota</taxon>
        <taxon>Viridiplantae</taxon>
        <taxon>Streptophyta</taxon>
        <taxon>Embryophyta</taxon>
        <taxon>Tracheophyta</taxon>
        <taxon>Spermatophyta</taxon>
        <taxon>Magnoliopsida</taxon>
        <taxon>eudicotyledons</taxon>
        <taxon>Gunneridae</taxon>
        <taxon>Pentapetalae</taxon>
        <taxon>rosids</taxon>
        <taxon>fabids</taxon>
        <taxon>Fabales</taxon>
        <taxon>Fabaceae</taxon>
        <taxon>Papilionoideae</taxon>
        <taxon>50 kb inversion clade</taxon>
        <taxon>NPAAA clade</taxon>
        <taxon>indigoferoid/millettioid clade</taxon>
        <taxon>Phaseoleae</taxon>
        <taxon>Sphenostylis</taxon>
    </lineage>
</organism>
<name>A0AA86RKZ6_9FABA</name>
<gene>
    <name evidence="1" type="ORF">AYBTSS11_LOCUS368</name>
</gene>
<evidence type="ECO:0000313" key="1">
    <source>
        <dbReference type="EMBL" id="CAJ1790894.1"/>
    </source>
</evidence>
<dbReference type="Proteomes" id="UP001189624">
    <property type="component" value="Chromosome 1"/>
</dbReference>
<dbReference type="EMBL" id="OY731398">
    <property type="protein sequence ID" value="CAJ1790894.1"/>
    <property type="molecule type" value="Genomic_DNA"/>
</dbReference>
<keyword evidence="2" id="KW-1185">Reference proteome</keyword>
<proteinExistence type="predicted"/>
<protein>
    <submittedName>
        <fullName evidence="1">Uncharacterized protein</fullName>
    </submittedName>
</protein>